<evidence type="ECO:0000313" key="4">
    <source>
        <dbReference type="Proteomes" id="UP000238563"/>
    </source>
</evidence>
<keyword evidence="4" id="KW-1185">Reference proteome</keyword>
<dbReference type="Pfam" id="PF08327">
    <property type="entry name" value="AHSA1"/>
    <property type="match status" value="1"/>
</dbReference>
<name>A0A2S9JE40_9HYPH</name>
<dbReference type="InterPro" id="IPR013538">
    <property type="entry name" value="ASHA1/2-like_C"/>
</dbReference>
<comment type="similarity">
    <text evidence="1">Belongs to the AHA1 family.</text>
</comment>
<dbReference type="RefSeq" id="WP_105736017.1">
    <property type="nucleotide sequence ID" value="NZ_PVBT01000006.1"/>
</dbReference>
<proteinExistence type="inferred from homology"/>
<dbReference type="OrthoDB" id="9805228at2"/>
<dbReference type="Gene3D" id="3.30.530.20">
    <property type="match status" value="1"/>
</dbReference>
<sequence>MTAALARRDNDHELTIVRILDAPVALVFKAWSQPEHVMRWWGPKNFTCPSCQMDFKEGGAYRSSIRSPDGEEAWMVGHYTQIVEPERIVFTFAWEDTDGLQGPQTLVTVTLSAQGQRTKLVFHQAPFDSAEDRDSHQNGWTECMQRLEAYVEPLGRPH</sequence>
<evidence type="ECO:0000259" key="2">
    <source>
        <dbReference type="Pfam" id="PF08327"/>
    </source>
</evidence>
<dbReference type="InterPro" id="IPR023393">
    <property type="entry name" value="START-like_dom_sf"/>
</dbReference>
<dbReference type="EMBL" id="PVBT01000006">
    <property type="protein sequence ID" value="PRD51129.1"/>
    <property type="molecule type" value="Genomic_DNA"/>
</dbReference>
<reference evidence="3 4" key="1">
    <citation type="submission" date="2018-02" db="EMBL/GenBank/DDBJ databases">
        <title>The draft genome of Phyllobacterium myrsinacearum DSM5892.</title>
        <authorList>
            <person name="Li L."/>
            <person name="Liu L."/>
            <person name="Zhang X."/>
            <person name="Wang T."/>
        </authorList>
    </citation>
    <scope>NUCLEOTIDE SEQUENCE [LARGE SCALE GENOMIC DNA]</scope>
    <source>
        <strain evidence="3 4">DSM 5892</strain>
    </source>
</reference>
<feature type="domain" description="Activator of Hsp90 ATPase homologue 1/2-like C-terminal" evidence="2">
    <location>
        <begin position="21"/>
        <end position="152"/>
    </location>
</feature>
<dbReference type="AlphaFoldDB" id="A0A2S9JE40"/>
<dbReference type="SUPFAM" id="SSF55961">
    <property type="entry name" value="Bet v1-like"/>
    <property type="match status" value="1"/>
</dbReference>
<gene>
    <name evidence="3" type="ORF">C5750_20055</name>
</gene>
<dbReference type="Proteomes" id="UP000238563">
    <property type="component" value="Unassembled WGS sequence"/>
</dbReference>
<accession>A0A2S9JE40</accession>
<evidence type="ECO:0000313" key="3">
    <source>
        <dbReference type="EMBL" id="PRD51129.1"/>
    </source>
</evidence>
<organism evidence="3 4">
    <name type="scientific">Phyllobacterium myrsinacearum</name>
    <dbReference type="NCBI Taxonomy" id="28101"/>
    <lineage>
        <taxon>Bacteria</taxon>
        <taxon>Pseudomonadati</taxon>
        <taxon>Pseudomonadota</taxon>
        <taxon>Alphaproteobacteria</taxon>
        <taxon>Hyphomicrobiales</taxon>
        <taxon>Phyllobacteriaceae</taxon>
        <taxon>Phyllobacterium</taxon>
    </lineage>
</organism>
<protein>
    <submittedName>
        <fullName evidence="3">Polyketide cyclase</fullName>
    </submittedName>
</protein>
<evidence type="ECO:0000256" key="1">
    <source>
        <dbReference type="ARBA" id="ARBA00006817"/>
    </source>
</evidence>
<comment type="caution">
    <text evidence="3">The sequence shown here is derived from an EMBL/GenBank/DDBJ whole genome shotgun (WGS) entry which is preliminary data.</text>
</comment>